<feature type="compositionally biased region" description="Basic and acidic residues" evidence="1">
    <location>
        <begin position="1"/>
        <end position="11"/>
    </location>
</feature>
<evidence type="ECO:0000313" key="4">
    <source>
        <dbReference type="Proteomes" id="UP000219947"/>
    </source>
</evidence>
<feature type="compositionally biased region" description="Low complexity" evidence="1">
    <location>
        <begin position="117"/>
        <end position="134"/>
    </location>
</feature>
<evidence type="ECO:0000256" key="1">
    <source>
        <dbReference type="SAM" id="MobiDB-lite"/>
    </source>
</evidence>
<feature type="transmembrane region" description="Helical" evidence="2">
    <location>
        <begin position="243"/>
        <end position="271"/>
    </location>
</feature>
<gene>
    <name evidence="3" type="ORF">CRM92_09210</name>
</gene>
<sequence>MDHESRVHDADAVPPAHVNAEDASPRGEASQVGQDAVPTRYTAPIRHAVPAAPPAYALEHARQNSGEPEPAPQSPQPKKQGAVRQALRAATKPKTAEPQAPQDAPAPRFIPAPASTPPASSSLEVSAASEPAPSQTSQDIEQDVSPRRNSIPHQAYTPKNLSRAFSQMQVGLETINARRRSLNITIGVRLAVLALLGIFEGAIIARYTTNMGWGFWLIITIYAVVQVWPLARPPKDASDASVYSVWGIFSLICFIGVGLVLSPITFLLLVLNWDGISLGLDPMIVLCTLGALWLLEIALLSVTLYKFNTLRAILARPTLSIR</sequence>
<proteinExistence type="predicted"/>
<dbReference type="AlphaFoldDB" id="A0A2A8D4D7"/>
<feature type="transmembrane region" description="Helical" evidence="2">
    <location>
        <begin position="186"/>
        <end position="207"/>
    </location>
</feature>
<feature type="compositionally biased region" description="Polar residues" evidence="1">
    <location>
        <begin position="147"/>
        <end position="156"/>
    </location>
</feature>
<comment type="caution">
    <text evidence="3">The sequence shown here is derived from an EMBL/GenBank/DDBJ whole genome shotgun (WGS) entry which is preliminary data.</text>
</comment>
<reference evidence="3" key="1">
    <citation type="submission" date="2017-10" db="EMBL/GenBank/DDBJ databases">
        <title>Kefir isolates.</title>
        <authorList>
            <person name="Kim Y."/>
            <person name="Blasche S."/>
        </authorList>
    </citation>
    <scope>NUCLEOTIDE SEQUENCE [LARGE SCALE GENOMIC DNA]</scope>
    <source>
        <strain evidence="3">OG2-2</strain>
    </source>
</reference>
<keyword evidence="2" id="KW-1133">Transmembrane helix</keyword>
<evidence type="ECO:0000256" key="2">
    <source>
        <dbReference type="SAM" id="Phobius"/>
    </source>
</evidence>
<keyword evidence="4" id="KW-1185">Reference proteome</keyword>
<dbReference type="RefSeq" id="WP_098043020.1">
    <property type="nucleotide sequence ID" value="NZ_CAURLQ010000020.1"/>
</dbReference>
<feature type="transmembrane region" description="Helical" evidence="2">
    <location>
        <begin position="283"/>
        <end position="305"/>
    </location>
</feature>
<feature type="transmembrane region" description="Helical" evidence="2">
    <location>
        <begin position="213"/>
        <end position="231"/>
    </location>
</feature>
<feature type="region of interest" description="Disordered" evidence="1">
    <location>
        <begin position="1"/>
        <end position="156"/>
    </location>
</feature>
<dbReference type="Proteomes" id="UP000219947">
    <property type="component" value="Unassembled WGS sequence"/>
</dbReference>
<dbReference type="EMBL" id="PDEV01000004">
    <property type="protein sequence ID" value="PEN15771.1"/>
    <property type="molecule type" value="Genomic_DNA"/>
</dbReference>
<evidence type="ECO:0000313" key="3">
    <source>
        <dbReference type="EMBL" id="PEN15771.1"/>
    </source>
</evidence>
<keyword evidence="2" id="KW-0812">Transmembrane</keyword>
<organism evidence="3 4">
    <name type="scientific">Rothia dentocariosa</name>
    <dbReference type="NCBI Taxonomy" id="2047"/>
    <lineage>
        <taxon>Bacteria</taxon>
        <taxon>Bacillati</taxon>
        <taxon>Actinomycetota</taxon>
        <taxon>Actinomycetes</taxon>
        <taxon>Micrococcales</taxon>
        <taxon>Micrococcaceae</taxon>
        <taxon>Rothia</taxon>
    </lineage>
</organism>
<accession>A0A2A8D4D7</accession>
<keyword evidence="2" id="KW-0472">Membrane</keyword>
<name>A0A2A8D4D7_9MICC</name>
<feature type="compositionally biased region" description="Low complexity" evidence="1">
    <location>
        <begin position="96"/>
        <end position="107"/>
    </location>
</feature>
<protein>
    <submittedName>
        <fullName evidence="3">Skin secretory protein xP2 (Protein APEG)</fullName>
    </submittedName>
</protein>